<evidence type="ECO:0000256" key="1">
    <source>
        <dbReference type="SAM" id="MobiDB-lite"/>
    </source>
</evidence>
<name>A0A6I6JIJ7_9BACT</name>
<evidence type="ECO:0000313" key="4">
    <source>
        <dbReference type="EMBL" id="QGY40910.1"/>
    </source>
</evidence>
<evidence type="ECO:0000256" key="2">
    <source>
        <dbReference type="SAM" id="Phobius"/>
    </source>
</evidence>
<dbReference type="AlphaFoldDB" id="A0A6I6JIJ7"/>
<gene>
    <name evidence="4" type="ORF">GM415_12475</name>
</gene>
<feature type="transmembrane region" description="Helical" evidence="2">
    <location>
        <begin position="201"/>
        <end position="219"/>
    </location>
</feature>
<protein>
    <recommendedName>
        <fullName evidence="3">Dinitrogenase iron-molybdenum cofactor biosynthesis domain-containing protein</fullName>
    </recommendedName>
</protein>
<dbReference type="SUPFAM" id="SSF53146">
    <property type="entry name" value="Nitrogenase accessory factor-like"/>
    <property type="match status" value="1"/>
</dbReference>
<keyword evidence="2" id="KW-1133">Transmembrane helix</keyword>
<feature type="region of interest" description="Disordered" evidence="1">
    <location>
        <begin position="103"/>
        <end position="122"/>
    </location>
</feature>
<accession>A0A6I6JIJ7</accession>
<dbReference type="PANTHER" id="PTHR42983">
    <property type="entry name" value="DINITROGENASE IRON-MOLYBDENUM COFACTOR PROTEIN-RELATED"/>
    <property type="match status" value="1"/>
</dbReference>
<proteinExistence type="predicted"/>
<dbReference type="InterPro" id="IPR003731">
    <property type="entry name" value="Di-Nase_FeMo-co_biosynth"/>
</dbReference>
<keyword evidence="5" id="KW-1185">Reference proteome</keyword>
<dbReference type="Pfam" id="PF02579">
    <property type="entry name" value="Nitro_FeMo-Co"/>
    <property type="match status" value="1"/>
</dbReference>
<dbReference type="InterPro" id="IPR036105">
    <property type="entry name" value="DiNase_FeMo-co_biosyn_sf"/>
</dbReference>
<reference evidence="4 5" key="1">
    <citation type="submission" date="2019-11" db="EMBL/GenBank/DDBJ databases">
        <authorList>
            <person name="Zheng R.K."/>
            <person name="Sun C.M."/>
        </authorList>
    </citation>
    <scope>NUCLEOTIDE SEQUENCE [LARGE SCALE GENOMIC DNA]</scope>
    <source>
        <strain evidence="4 5">SRB007</strain>
    </source>
</reference>
<keyword evidence="2" id="KW-0472">Membrane</keyword>
<sequence length="257" mass="27225">MKIALPSNKPYLNGNVSNTLGAAVHLVVVESEDMSFEVLTPPSEKGPGAGIAVMSLAVEAGAKVMLAGHVAPHIAAGLEKLGIEVVTGVTGNVEQAVREYLEADPSQEQNKPESQEPPNRWPEAAKKGLRQFHALLPRLIGIILLLGLLKGFVSQEGMLSLFPDKPFLDALWGGVLGSILVGNPVNSYVIGESLLKAGVNLTGPLALMMAWVTVGLVQLPMEAESLGMRFAVVRNLIGFIMAVLLSFAMGSWMRGVL</sequence>
<organism evidence="4 5">
    <name type="scientific">Pseudodesulfovibrio cashew</name>
    <dbReference type="NCBI Taxonomy" id="2678688"/>
    <lineage>
        <taxon>Bacteria</taxon>
        <taxon>Pseudomonadati</taxon>
        <taxon>Thermodesulfobacteriota</taxon>
        <taxon>Desulfovibrionia</taxon>
        <taxon>Desulfovibrionales</taxon>
        <taxon>Desulfovibrionaceae</taxon>
    </lineage>
</organism>
<keyword evidence="2" id="KW-0812">Transmembrane</keyword>
<evidence type="ECO:0000259" key="3">
    <source>
        <dbReference type="Pfam" id="PF02579"/>
    </source>
</evidence>
<feature type="transmembrane region" description="Helical" evidence="2">
    <location>
        <begin position="135"/>
        <end position="153"/>
    </location>
</feature>
<dbReference type="RefSeq" id="WP_158948663.1">
    <property type="nucleotide sequence ID" value="NZ_CP046400.1"/>
</dbReference>
<evidence type="ECO:0000313" key="5">
    <source>
        <dbReference type="Proteomes" id="UP000428328"/>
    </source>
</evidence>
<feature type="transmembrane region" description="Helical" evidence="2">
    <location>
        <begin position="231"/>
        <end position="253"/>
    </location>
</feature>
<dbReference type="EMBL" id="CP046400">
    <property type="protein sequence ID" value="QGY40910.1"/>
    <property type="molecule type" value="Genomic_DNA"/>
</dbReference>
<dbReference type="PANTHER" id="PTHR42983:SF1">
    <property type="entry name" value="IRON-MOLYBDENUM PROTEIN"/>
    <property type="match status" value="1"/>
</dbReference>
<dbReference type="KEGG" id="psel:GM415_12475"/>
<dbReference type="Gene3D" id="3.30.420.130">
    <property type="entry name" value="Dinitrogenase iron-molybdenum cofactor biosynthesis domain"/>
    <property type="match status" value="1"/>
</dbReference>
<feature type="domain" description="Dinitrogenase iron-molybdenum cofactor biosynthesis" evidence="3">
    <location>
        <begin position="13"/>
        <end position="101"/>
    </location>
</feature>
<dbReference type="Proteomes" id="UP000428328">
    <property type="component" value="Chromosome"/>
</dbReference>